<organism evidence="2">
    <name type="scientific">uncultured Caudovirales phage</name>
    <dbReference type="NCBI Taxonomy" id="2100421"/>
    <lineage>
        <taxon>Viruses</taxon>
        <taxon>Duplodnaviria</taxon>
        <taxon>Heunggongvirae</taxon>
        <taxon>Uroviricota</taxon>
        <taxon>Caudoviricetes</taxon>
        <taxon>Peduoviridae</taxon>
        <taxon>Maltschvirus</taxon>
        <taxon>Maltschvirus maltsch</taxon>
    </lineage>
</organism>
<gene>
    <name evidence="2" type="ORF">UFOVP772_26</name>
</gene>
<dbReference type="EMBL" id="LR796708">
    <property type="protein sequence ID" value="CAB4161078.1"/>
    <property type="molecule type" value="Genomic_DNA"/>
</dbReference>
<dbReference type="CDD" id="cd04859">
    <property type="entry name" value="Prim_Pol"/>
    <property type="match status" value="1"/>
</dbReference>
<dbReference type="Gene3D" id="3.30.720.160">
    <property type="entry name" value="Bifunctional DNA primase/polymerase, N-terminal"/>
    <property type="match status" value="1"/>
</dbReference>
<feature type="domain" description="DNA primase/polymerase bifunctional N-terminal" evidence="1">
    <location>
        <begin position="3"/>
        <end position="152"/>
    </location>
</feature>
<dbReference type="InterPro" id="IPR015330">
    <property type="entry name" value="DNA_primase/pol_bifunc_N"/>
</dbReference>
<sequence>MIADNYLDLGWSVLPVRSKAKEPATWLVKRGHLDASNDPFQVAEWFKNEKLNVGIACELSGLLVLDFDYRNMTADSWEIAKQVWCETMAVMTGDGVHLYFTAPQGLKMPGKLADGIDVKYKGYVVGAPSIHPSGKQYEWNGKLPVEYPAQLLKQKEAK</sequence>
<proteinExistence type="predicted"/>
<dbReference type="SUPFAM" id="SSF56747">
    <property type="entry name" value="Prim-pol domain"/>
    <property type="match status" value="1"/>
</dbReference>
<protein>
    <submittedName>
        <fullName evidence="2">Prim_Pol domain containing protein</fullName>
    </submittedName>
</protein>
<evidence type="ECO:0000313" key="2">
    <source>
        <dbReference type="EMBL" id="CAB4161078.1"/>
    </source>
</evidence>
<dbReference type="Pfam" id="PF09250">
    <property type="entry name" value="Prim-Pol"/>
    <property type="match status" value="1"/>
</dbReference>
<reference evidence="2" key="1">
    <citation type="submission" date="2020-04" db="EMBL/GenBank/DDBJ databases">
        <authorList>
            <person name="Chiriac C."/>
            <person name="Salcher M."/>
            <person name="Ghai R."/>
            <person name="Kavagutti S V."/>
        </authorList>
    </citation>
    <scope>NUCLEOTIDE SEQUENCE</scope>
</reference>
<accession>A0A6J5NVC0</accession>
<name>A0A6J5NVC0_9CAUD</name>
<evidence type="ECO:0000259" key="1">
    <source>
        <dbReference type="SMART" id="SM00943"/>
    </source>
</evidence>
<dbReference type="SMART" id="SM00943">
    <property type="entry name" value="Prim-Pol"/>
    <property type="match status" value="1"/>
</dbReference>